<dbReference type="Gene3D" id="3.40.50.2300">
    <property type="match status" value="1"/>
</dbReference>
<feature type="compositionally biased region" description="Polar residues" evidence="4">
    <location>
        <begin position="496"/>
        <end position="513"/>
    </location>
</feature>
<feature type="compositionally biased region" description="Polar residues" evidence="4">
    <location>
        <begin position="12"/>
        <end position="22"/>
    </location>
</feature>
<dbReference type="GO" id="GO:0006950">
    <property type="term" value="P:response to stress"/>
    <property type="evidence" value="ECO:0007669"/>
    <property type="project" value="UniProtKB-ARBA"/>
</dbReference>
<dbReference type="KEGG" id="kla:KLLA0_E09505g"/>
<protein>
    <submittedName>
        <fullName evidence="6">KLLA0E09505p</fullName>
    </submittedName>
</protein>
<feature type="region of interest" description="Disordered" evidence="4">
    <location>
        <begin position="1"/>
        <end position="22"/>
    </location>
</feature>
<evidence type="ECO:0000256" key="4">
    <source>
        <dbReference type="SAM" id="MobiDB-lite"/>
    </source>
</evidence>
<feature type="modified residue" description="4-aspartylphosphate" evidence="3">
    <location>
        <position position="444"/>
    </location>
</feature>
<feature type="domain" description="Response regulatory" evidence="5">
    <location>
        <begin position="395"/>
        <end position="568"/>
    </location>
</feature>
<dbReference type="eggNOG" id="KOG0519">
    <property type="taxonomic scope" value="Eukaryota"/>
</dbReference>
<evidence type="ECO:0000256" key="3">
    <source>
        <dbReference type="PROSITE-ProRule" id="PRU00169"/>
    </source>
</evidence>
<feature type="region of interest" description="Disordered" evidence="4">
    <location>
        <begin position="474"/>
        <end position="513"/>
    </location>
</feature>
<keyword evidence="2" id="KW-0902">Two-component regulatory system</keyword>
<gene>
    <name evidence="6" type="ORF">KLLA0_E09505g</name>
</gene>
<evidence type="ECO:0000313" key="7">
    <source>
        <dbReference type="Proteomes" id="UP000000598"/>
    </source>
</evidence>
<dbReference type="PANTHER" id="PTHR45339">
    <property type="entry name" value="HYBRID SIGNAL TRANSDUCTION HISTIDINE KINASE J"/>
    <property type="match status" value="1"/>
</dbReference>
<dbReference type="Pfam" id="PF00072">
    <property type="entry name" value="Response_reg"/>
    <property type="match status" value="1"/>
</dbReference>
<organism evidence="6 7">
    <name type="scientific">Kluyveromyces lactis (strain ATCC 8585 / CBS 2359 / DSM 70799 / NBRC 1267 / NRRL Y-1140 / WM37)</name>
    <name type="common">Yeast</name>
    <name type="synonym">Candida sphaerica</name>
    <dbReference type="NCBI Taxonomy" id="284590"/>
    <lineage>
        <taxon>Eukaryota</taxon>
        <taxon>Fungi</taxon>
        <taxon>Dikarya</taxon>
        <taxon>Ascomycota</taxon>
        <taxon>Saccharomycotina</taxon>
        <taxon>Saccharomycetes</taxon>
        <taxon>Saccharomycetales</taxon>
        <taxon>Saccharomycetaceae</taxon>
        <taxon>Kluyveromyces</taxon>
    </lineage>
</organism>
<evidence type="ECO:0000256" key="2">
    <source>
        <dbReference type="ARBA" id="ARBA00023012"/>
    </source>
</evidence>
<dbReference type="PANTHER" id="PTHR45339:SF1">
    <property type="entry name" value="HYBRID SIGNAL TRANSDUCTION HISTIDINE KINASE J"/>
    <property type="match status" value="1"/>
</dbReference>
<dbReference type="InterPro" id="IPR011006">
    <property type="entry name" value="CheY-like_superfamily"/>
</dbReference>
<name>Q6CNW0_KLULA</name>
<keyword evidence="1 3" id="KW-0597">Phosphoprotein</keyword>
<dbReference type="HOGENOM" id="CLU_008307_3_0_1"/>
<dbReference type="Proteomes" id="UP000000598">
    <property type="component" value="Chromosome E"/>
</dbReference>
<dbReference type="AlphaFoldDB" id="Q6CNW0"/>
<evidence type="ECO:0000256" key="1">
    <source>
        <dbReference type="ARBA" id="ARBA00022553"/>
    </source>
</evidence>
<dbReference type="FunCoup" id="Q6CNW0">
    <property type="interactions" value="218"/>
</dbReference>
<dbReference type="InterPro" id="IPR001789">
    <property type="entry name" value="Sig_transdc_resp-reg_receiver"/>
</dbReference>
<dbReference type="EMBL" id="CR382125">
    <property type="protein sequence ID" value="CAG99466.1"/>
    <property type="molecule type" value="Genomic_DNA"/>
</dbReference>
<reference evidence="6 7" key="1">
    <citation type="journal article" date="2004" name="Nature">
        <title>Genome evolution in yeasts.</title>
        <authorList>
            <consortium name="Genolevures"/>
            <person name="Dujon B."/>
            <person name="Sherman D."/>
            <person name="Fischer G."/>
            <person name="Durrens P."/>
            <person name="Casaregola S."/>
            <person name="Lafontaine I."/>
            <person name="de Montigny J."/>
            <person name="Marck C."/>
            <person name="Neuveglise C."/>
            <person name="Talla E."/>
            <person name="Goffard N."/>
            <person name="Frangeul L."/>
            <person name="Aigle M."/>
            <person name="Anthouard V."/>
            <person name="Babour A."/>
            <person name="Barbe V."/>
            <person name="Barnay S."/>
            <person name="Blanchin S."/>
            <person name="Beckerich J.M."/>
            <person name="Beyne E."/>
            <person name="Bleykasten C."/>
            <person name="Boisrame A."/>
            <person name="Boyer J."/>
            <person name="Cattolico L."/>
            <person name="Confanioleri F."/>
            <person name="de Daruvar A."/>
            <person name="Despons L."/>
            <person name="Fabre E."/>
            <person name="Fairhead C."/>
            <person name="Ferry-Dumazet H."/>
            <person name="Groppi A."/>
            <person name="Hantraye F."/>
            <person name="Hennequin C."/>
            <person name="Jauniaux N."/>
            <person name="Joyet P."/>
            <person name="Kachouri R."/>
            <person name="Kerrest A."/>
            <person name="Koszul R."/>
            <person name="Lemaire M."/>
            <person name="Lesur I."/>
            <person name="Ma L."/>
            <person name="Muller H."/>
            <person name="Nicaud J.M."/>
            <person name="Nikolski M."/>
            <person name="Oztas S."/>
            <person name="Ozier-Kalogeropoulos O."/>
            <person name="Pellenz S."/>
            <person name="Potier S."/>
            <person name="Richard G.F."/>
            <person name="Straub M.L."/>
            <person name="Suleau A."/>
            <person name="Swennene D."/>
            <person name="Tekaia F."/>
            <person name="Wesolowski-Louvel M."/>
            <person name="Westhof E."/>
            <person name="Wirth B."/>
            <person name="Zeniou-Meyer M."/>
            <person name="Zivanovic I."/>
            <person name="Bolotin-Fukuhara M."/>
            <person name="Thierry A."/>
            <person name="Bouchier C."/>
            <person name="Caudron B."/>
            <person name="Scarpelli C."/>
            <person name="Gaillardin C."/>
            <person name="Weissenbach J."/>
            <person name="Wincker P."/>
            <person name="Souciet J.L."/>
        </authorList>
    </citation>
    <scope>NUCLEOTIDE SEQUENCE [LARGE SCALE GENOMIC DNA]</scope>
    <source>
        <strain evidence="7">ATCC 8585 / CBS 2359 / DSM 70799 / NBRC 1267 / NRRL Y-1140 / WM37</strain>
    </source>
</reference>
<dbReference type="STRING" id="284590.Q6CNW0"/>
<dbReference type="SUPFAM" id="SSF52172">
    <property type="entry name" value="CheY-like"/>
    <property type="match status" value="1"/>
</dbReference>
<dbReference type="GO" id="GO:0000160">
    <property type="term" value="P:phosphorelay signal transduction system"/>
    <property type="evidence" value="ECO:0007669"/>
    <property type="project" value="UniProtKB-KW"/>
</dbReference>
<dbReference type="InParanoid" id="Q6CNW0"/>
<dbReference type="CDD" id="cd17546">
    <property type="entry name" value="REC_hyHK_CKI1_RcsC-like"/>
    <property type="match status" value="1"/>
</dbReference>
<dbReference type="SMART" id="SM00448">
    <property type="entry name" value="REC"/>
    <property type="match status" value="1"/>
</dbReference>
<dbReference type="PaxDb" id="284590-Q6CNW0"/>
<proteinExistence type="predicted"/>
<sequence>MQEPMNRIRPSSPLSGQRTVTSGSTRRIWLQLDTPCDSFRGENPIEDTLYNQPTSVDIEVRDMIDDVKSKVLNKLSNTRWFRFKDNTNISLGFYYYSAELLEPSHSHSVGPEKANSNTFVITYSEYQNLIKRNQIRVGRWSQLHNSFNRLLHRSTSQSPSLDTAFNDDNGLRMLSSQHTRQQSQSPDDNLKYAYKVIIEPDTPVMTVYRELYGGLQKSEDALTVFYPPMSSSSPTSPEVLTPAELLDPIRIFTKDAIGQEKEILLSDISQGTEIDSVVERPDQRRPSLFGSFSSSRNNTGILLLPKGVSPEDIEGSNDSPYEEANISLDNIETSPPHPESYALTAQKPLTEEEVGISLTKTISSPELPRPLSRRTTPSLDKQGNLPKYKVFPRINVLIVEDNAINQAILALFLRKNGISYKVAKDGVEAIEKWKEGDSHLILMDLQLPLLSGLEATKKIRELERINNIGNFSQKSVSKKPNLKKNANSKEEGGTTAAKTSDQQNEVEKSNQQNMVLDKSKFRSPVIIVALTASYSQIDRTEALLAGCNDYLTKPVNLDWLSKKITEWGCMQALIDFDGWTEGQRRMTDDVLLRPQIVTARKSQATSTRSVPRVSSVSTTLECDDSKYTKSNDCCP</sequence>
<dbReference type="PROSITE" id="PS50110">
    <property type="entry name" value="RESPONSE_REGULATORY"/>
    <property type="match status" value="1"/>
</dbReference>
<evidence type="ECO:0000313" key="6">
    <source>
        <dbReference type="EMBL" id="CAG99466.1"/>
    </source>
</evidence>
<accession>Q6CNW0</accession>
<evidence type="ECO:0000259" key="5">
    <source>
        <dbReference type="PROSITE" id="PS50110"/>
    </source>
</evidence>
<keyword evidence="7" id="KW-1185">Reference proteome</keyword>